<dbReference type="RefSeq" id="WP_036273593.1">
    <property type="nucleotide sequence ID" value="NZ_CP014476.1"/>
</dbReference>
<dbReference type="KEGG" id="mdn:JT25_008055"/>
<dbReference type="Gene3D" id="3.30.70.1290">
    <property type="entry name" value="Transposase IS200-like"/>
    <property type="match status" value="1"/>
</dbReference>
<dbReference type="EMBL" id="CP014476">
    <property type="protein sequence ID" value="AMK76444.1"/>
    <property type="molecule type" value="Genomic_DNA"/>
</dbReference>
<dbReference type="PANTHER" id="PTHR36966">
    <property type="entry name" value="REP-ASSOCIATED TYROSINE TRANSPOSASE"/>
    <property type="match status" value="1"/>
</dbReference>
<dbReference type="SUPFAM" id="SSF143422">
    <property type="entry name" value="Transposase IS200-like"/>
    <property type="match status" value="1"/>
</dbReference>
<dbReference type="Proteomes" id="UP000030512">
    <property type="component" value="Chromosome"/>
</dbReference>
<dbReference type="InterPro" id="IPR036515">
    <property type="entry name" value="Transposase_17_sf"/>
</dbReference>
<dbReference type="PANTHER" id="PTHR36966:SF1">
    <property type="entry name" value="REP-ASSOCIATED TYROSINE TRANSPOSASE"/>
    <property type="match status" value="1"/>
</dbReference>
<dbReference type="STRING" id="1538553.JT25_008055"/>
<dbReference type="NCBIfam" id="NF047646">
    <property type="entry name" value="REP_Tyr_transpos"/>
    <property type="match status" value="1"/>
</dbReference>
<evidence type="ECO:0000313" key="2">
    <source>
        <dbReference type="EMBL" id="AMK76444.1"/>
    </source>
</evidence>
<gene>
    <name evidence="2" type="ORF">JT25_008055</name>
</gene>
<dbReference type="GO" id="GO:0004803">
    <property type="term" value="F:transposase activity"/>
    <property type="evidence" value="ECO:0007669"/>
    <property type="project" value="InterPro"/>
</dbReference>
<organism evidence="2 3">
    <name type="scientific">Methylomonas denitrificans</name>
    <dbReference type="NCBI Taxonomy" id="1538553"/>
    <lineage>
        <taxon>Bacteria</taxon>
        <taxon>Pseudomonadati</taxon>
        <taxon>Pseudomonadota</taxon>
        <taxon>Gammaproteobacteria</taxon>
        <taxon>Methylococcales</taxon>
        <taxon>Methylococcaceae</taxon>
        <taxon>Methylomonas</taxon>
    </lineage>
</organism>
<evidence type="ECO:0000313" key="3">
    <source>
        <dbReference type="Proteomes" id="UP000030512"/>
    </source>
</evidence>
<sequence length="176" mass="20948">MTEYRRHRVQGGTYFFTVNLADRSQTLLTDHIEVLRQSLRTVKQKHPFTIEAIVVLPEHLHVIWTLPHGDDDFSLRWRQIKSAFSRHFEIGEKISNSRMRKHERGIWQRRFWEHRIKDDNDFARHVDYIHFNPVKHGHVAVVADWPYSSFHQFVNQGILPMDWGGVAGLESDLELE</sequence>
<feature type="domain" description="Transposase IS200-like" evidence="1">
    <location>
        <begin position="9"/>
        <end position="132"/>
    </location>
</feature>
<dbReference type="OrthoDB" id="9794403at2"/>
<dbReference type="AlphaFoldDB" id="A0A126T3X5"/>
<keyword evidence="3" id="KW-1185">Reference proteome</keyword>
<dbReference type="SMART" id="SM01321">
    <property type="entry name" value="Y1_Tnp"/>
    <property type="match status" value="1"/>
</dbReference>
<reference evidence="2 3" key="1">
    <citation type="journal article" date="2015" name="Environ. Microbiol.">
        <title>Methane oxidation coupled to nitrate reduction under hypoxia by the Gammaproteobacterium Methylomonas denitrificans, sp. nov. type strain FJG1.</title>
        <authorList>
            <person name="Kits K.D."/>
            <person name="Klotz M.G."/>
            <person name="Stein L.Y."/>
        </authorList>
    </citation>
    <scope>NUCLEOTIDE SEQUENCE [LARGE SCALE GENOMIC DNA]</scope>
    <source>
        <strain evidence="2 3">FJG1</strain>
    </source>
</reference>
<protein>
    <submittedName>
        <fullName evidence="2">Transposase</fullName>
    </submittedName>
</protein>
<dbReference type="InterPro" id="IPR052715">
    <property type="entry name" value="RAYT_transposase"/>
</dbReference>
<evidence type="ECO:0000259" key="1">
    <source>
        <dbReference type="SMART" id="SM01321"/>
    </source>
</evidence>
<dbReference type="GO" id="GO:0006313">
    <property type="term" value="P:DNA transposition"/>
    <property type="evidence" value="ECO:0007669"/>
    <property type="project" value="InterPro"/>
</dbReference>
<dbReference type="GO" id="GO:0043565">
    <property type="term" value="F:sequence-specific DNA binding"/>
    <property type="evidence" value="ECO:0007669"/>
    <property type="project" value="TreeGrafter"/>
</dbReference>
<accession>A0A126T3X5</accession>
<name>A0A126T3X5_9GAMM</name>
<dbReference type="InterPro" id="IPR002686">
    <property type="entry name" value="Transposase_17"/>
</dbReference>
<proteinExistence type="predicted"/>